<sequence>MAKNFHNIITLQPLGRACISRARTQKTKLLKVLLAVAGKSFGLYFTTAIGRQILSSDNDGHPWDYPDCPG</sequence>
<organism evidence="1 2">
    <name type="scientific">Daphnia magna</name>
    <dbReference type="NCBI Taxonomy" id="35525"/>
    <lineage>
        <taxon>Eukaryota</taxon>
        <taxon>Metazoa</taxon>
        <taxon>Ecdysozoa</taxon>
        <taxon>Arthropoda</taxon>
        <taxon>Crustacea</taxon>
        <taxon>Branchiopoda</taxon>
        <taxon>Diplostraca</taxon>
        <taxon>Cladocera</taxon>
        <taxon>Anomopoda</taxon>
        <taxon>Daphniidae</taxon>
        <taxon>Daphnia</taxon>
    </lineage>
</organism>
<gene>
    <name evidence="1" type="ORF">OUZ56_010142</name>
</gene>
<comment type="caution">
    <text evidence="1">The sequence shown here is derived from an EMBL/GenBank/DDBJ whole genome shotgun (WGS) entry which is preliminary data.</text>
</comment>
<proteinExistence type="predicted"/>
<evidence type="ECO:0000313" key="1">
    <source>
        <dbReference type="EMBL" id="KAK4024721.1"/>
    </source>
</evidence>
<accession>A0ABR0AHX8</accession>
<dbReference type="EMBL" id="JAOYFB010000037">
    <property type="protein sequence ID" value="KAK4024721.1"/>
    <property type="molecule type" value="Genomic_DNA"/>
</dbReference>
<reference evidence="1 2" key="1">
    <citation type="journal article" date="2023" name="Nucleic Acids Res.">
        <title>The hologenome of Daphnia magna reveals possible DNA methylation and microbiome-mediated evolution of the host genome.</title>
        <authorList>
            <person name="Chaturvedi A."/>
            <person name="Li X."/>
            <person name="Dhandapani V."/>
            <person name="Marshall H."/>
            <person name="Kissane S."/>
            <person name="Cuenca-Cambronero M."/>
            <person name="Asole G."/>
            <person name="Calvet F."/>
            <person name="Ruiz-Romero M."/>
            <person name="Marangio P."/>
            <person name="Guigo R."/>
            <person name="Rago D."/>
            <person name="Mirbahai L."/>
            <person name="Eastwood N."/>
            <person name="Colbourne J.K."/>
            <person name="Zhou J."/>
            <person name="Mallon E."/>
            <person name="Orsini L."/>
        </authorList>
    </citation>
    <scope>NUCLEOTIDE SEQUENCE [LARGE SCALE GENOMIC DNA]</scope>
    <source>
        <strain evidence="1">LRV0_1</strain>
    </source>
</reference>
<keyword evidence="2" id="KW-1185">Reference proteome</keyword>
<protein>
    <submittedName>
        <fullName evidence="1">Uncharacterized protein</fullName>
    </submittedName>
</protein>
<evidence type="ECO:0000313" key="2">
    <source>
        <dbReference type="Proteomes" id="UP001234178"/>
    </source>
</evidence>
<name>A0ABR0AHX8_9CRUS</name>
<dbReference type="Proteomes" id="UP001234178">
    <property type="component" value="Unassembled WGS sequence"/>
</dbReference>